<feature type="compositionally biased region" description="Acidic residues" evidence="2">
    <location>
        <begin position="350"/>
        <end position="360"/>
    </location>
</feature>
<feature type="domain" description="Lunapark zinc ribbon" evidence="3">
    <location>
        <begin position="254"/>
        <end position="310"/>
    </location>
</feature>
<accession>A0A9P4SJJ2</accession>
<comment type="subcellular location">
    <subcellularLocation>
        <location evidence="1">Endoplasmic reticulum membrane</location>
        <topology evidence="1">Multi-pass membrane protein</topology>
    </subcellularLocation>
</comment>
<name>A0A9P4SJJ2_9PEZI</name>
<dbReference type="OrthoDB" id="1725934at2759"/>
<comment type="caution">
    <text evidence="4">The sequence shown here is derived from an EMBL/GenBank/DDBJ whole genome shotgun (WGS) entry which is preliminary data.</text>
</comment>
<proteinExistence type="inferred from homology"/>
<keyword evidence="1" id="KW-0862">Zinc</keyword>
<dbReference type="GO" id="GO:1903373">
    <property type="term" value="P:positive regulation of endoplasmic reticulum tubular network organization"/>
    <property type="evidence" value="ECO:0007669"/>
    <property type="project" value="UniProtKB-UniRule"/>
</dbReference>
<dbReference type="GO" id="GO:0098826">
    <property type="term" value="C:endoplasmic reticulum tubular network membrane"/>
    <property type="evidence" value="ECO:0007669"/>
    <property type="project" value="UniProtKB-UniRule"/>
</dbReference>
<feature type="compositionally biased region" description="Basic and acidic residues" evidence="2">
    <location>
        <begin position="337"/>
        <end position="349"/>
    </location>
</feature>
<comment type="similarity">
    <text evidence="1">Belongs to the lunapark family.</text>
</comment>
<dbReference type="AlphaFoldDB" id="A0A9P4SJJ2"/>
<dbReference type="GO" id="GO:0008270">
    <property type="term" value="F:zinc ion binding"/>
    <property type="evidence" value="ECO:0007669"/>
    <property type="project" value="UniProtKB-KW"/>
</dbReference>
<keyword evidence="1" id="KW-0479">Metal-binding</keyword>
<keyword evidence="1" id="KW-0472">Membrane</keyword>
<evidence type="ECO:0000259" key="3">
    <source>
        <dbReference type="Pfam" id="PF10058"/>
    </source>
</evidence>
<feature type="compositionally biased region" description="Polar residues" evidence="2">
    <location>
        <begin position="157"/>
        <end position="167"/>
    </location>
</feature>
<dbReference type="EMBL" id="MU006089">
    <property type="protein sequence ID" value="KAF2843439.1"/>
    <property type="molecule type" value="Genomic_DNA"/>
</dbReference>
<comment type="caution">
    <text evidence="1">Lacks conserved residue(s) required for the propagation of feature annotation.</text>
</comment>
<sequence length="395" mass="43637">MVSFWPWKGGEDAAAFEKTLSNLAVRISKATARNDALRQRSRKLKVMWTLYTIFAWILATTILTVVIGWRNWGPTEYTGVAGGPLVIYGVRQALTAYYNYRITNTQASLNRLHKEQDATIERLKAATKYNSTQQLLDKYGSQKSTPQTESPPKIEQQKSPDGQQRNGPQPGRTNIAPPPTANIPRASPHQLPEVPSHFPNLTQQGLSRPTSPAISNLGQKGPVDQIIPPTEEFAPNAFSNAEYISGPSYGQPTWYDRLMDALMGEDETQAKNRIALICSKCRLVNGQAPPGTKTLEDVGRWRCGECKAWNGRENEAKKLVQQIAAEAQSQQGVSGVESKEISEANRVLDSDESSGQDDGVEAERDTPELSDEALSIKAESTPAMSTRSKARRRKK</sequence>
<feature type="transmembrane region" description="Helical" evidence="1">
    <location>
        <begin position="48"/>
        <end position="69"/>
    </location>
</feature>
<evidence type="ECO:0000313" key="4">
    <source>
        <dbReference type="EMBL" id="KAF2843439.1"/>
    </source>
</evidence>
<keyword evidence="5" id="KW-1185">Reference proteome</keyword>
<evidence type="ECO:0000313" key="5">
    <source>
        <dbReference type="Proteomes" id="UP000799429"/>
    </source>
</evidence>
<comment type="function">
    <text evidence="1">Plays a role in determining ER morphology.</text>
</comment>
<keyword evidence="1" id="KW-0863">Zinc-finger</keyword>
<feature type="compositionally biased region" description="Polar residues" evidence="2">
    <location>
        <begin position="199"/>
        <end position="218"/>
    </location>
</feature>
<dbReference type="PANTHER" id="PTHR22166:SF12">
    <property type="entry name" value="ENDOPLASMIC RETICULUM JUNCTION FORMATION PROTEIN LUNAPARK"/>
    <property type="match status" value="1"/>
</dbReference>
<evidence type="ECO:0000256" key="2">
    <source>
        <dbReference type="SAM" id="MobiDB-lite"/>
    </source>
</evidence>
<dbReference type="InterPro" id="IPR040115">
    <property type="entry name" value="Lnp"/>
</dbReference>
<keyword evidence="1" id="KW-0812">Transmembrane</keyword>
<reference evidence="4" key="1">
    <citation type="journal article" date="2020" name="Stud. Mycol.">
        <title>101 Dothideomycetes genomes: a test case for predicting lifestyles and emergence of pathogens.</title>
        <authorList>
            <person name="Haridas S."/>
            <person name="Albert R."/>
            <person name="Binder M."/>
            <person name="Bloem J."/>
            <person name="Labutti K."/>
            <person name="Salamov A."/>
            <person name="Andreopoulos B."/>
            <person name="Baker S."/>
            <person name="Barry K."/>
            <person name="Bills G."/>
            <person name="Bluhm B."/>
            <person name="Cannon C."/>
            <person name="Castanera R."/>
            <person name="Culley D."/>
            <person name="Daum C."/>
            <person name="Ezra D."/>
            <person name="Gonzalez J."/>
            <person name="Henrissat B."/>
            <person name="Kuo A."/>
            <person name="Liang C."/>
            <person name="Lipzen A."/>
            <person name="Lutzoni F."/>
            <person name="Magnuson J."/>
            <person name="Mondo S."/>
            <person name="Nolan M."/>
            <person name="Ohm R."/>
            <person name="Pangilinan J."/>
            <person name="Park H.-J."/>
            <person name="Ramirez L."/>
            <person name="Alfaro M."/>
            <person name="Sun H."/>
            <person name="Tritt A."/>
            <person name="Yoshinaga Y."/>
            <person name="Zwiers L.-H."/>
            <person name="Turgeon B."/>
            <person name="Goodwin S."/>
            <person name="Spatafora J."/>
            <person name="Crous P."/>
            <person name="Grigoriev I."/>
        </authorList>
    </citation>
    <scope>NUCLEOTIDE SEQUENCE</scope>
    <source>
        <strain evidence="4">CBS 101060</strain>
    </source>
</reference>
<keyword evidence="1" id="KW-0256">Endoplasmic reticulum</keyword>
<organism evidence="4 5">
    <name type="scientific">Patellaria atrata CBS 101060</name>
    <dbReference type="NCBI Taxonomy" id="1346257"/>
    <lineage>
        <taxon>Eukaryota</taxon>
        <taxon>Fungi</taxon>
        <taxon>Dikarya</taxon>
        <taxon>Ascomycota</taxon>
        <taxon>Pezizomycotina</taxon>
        <taxon>Dothideomycetes</taxon>
        <taxon>Dothideomycetes incertae sedis</taxon>
        <taxon>Patellariales</taxon>
        <taxon>Patellariaceae</taxon>
        <taxon>Patellaria</taxon>
    </lineage>
</organism>
<keyword evidence="1" id="KW-1133">Transmembrane helix</keyword>
<dbReference type="Proteomes" id="UP000799429">
    <property type="component" value="Unassembled WGS sequence"/>
</dbReference>
<protein>
    <recommendedName>
        <fullName evidence="1">Endoplasmic reticulum junction formation protein lunapark</fullName>
    </recommendedName>
</protein>
<dbReference type="PANTHER" id="PTHR22166">
    <property type="entry name" value="ENDOPLASMIC RETICULUM JUNCTION FORMATION PROTEIN LUNAPARK"/>
    <property type="match status" value="1"/>
</dbReference>
<dbReference type="InterPro" id="IPR019273">
    <property type="entry name" value="Lunapark_Znf"/>
</dbReference>
<dbReference type="GO" id="GO:0071788">
    <property type="term" value="P:endoplasmic reticulum tubular network maintenance"/>
    <property type="evidence" value="ECO:0007669"/>
    <property type="project" value="UniProtKB-UniRule"/>
</dbReference>
<gene>
    <name evidence="4" type="ORF">M501DRAFT_994366</name>
</gene>
<comment type="domain">
    <text evidence="1">The C4-type zinc finger motif is necessary both for its ER three-way tubular junction localization and formation.</text>
</comment>
<feature type="region of interest" description="Disordered" evidence="2">
    <location>
        <begin position="329"/>
        <end position="395"/>
    </location>
</feature>
<feature type="compositionally biased region" description="Polar residues" evidence="2">
    <location>
        <begin position="139"/>
        <end position="150"/>
    </location>
</feature>
<evidence type="ECO:0000256" key="1">
    <source>
        <dbReference type="RuleBase" id="RU367073"/>
    </source>
</evidence>
<dbReference type="Pfam" id="PF10058">
    <property type="entry name" value="Zn_ribbon_10"/>
    <property type="match status" value="1"/>
</dbReference>
<feature type="region of interest" description="Disordered" evidence="2">
    <location>
        <begin position="139"/>
        <end position="229"/>
    </location>
</feature>